<proteinExistence type="predicted"/>
<dbReference type="EMBL" id="CAJVPA010000250">
    <property type="protein sequence ID" value="CAG8424060.1"/>
    <property type="molecule type" value="Genomic_DNA"/>
</dbReference>
<dbReference type="Proteomes" id="UP001152646">
    <property type="component" value="Unassembled WGS sequence"/>
</dbReference>
<evidence type="ECO:0000313" key="1">
    <source>
        <dbReference type="EMBL" id="CAG8424060.1"/>
    </source>
</evidence>
<gene>
    <name evidence="1" type="ORF">PSALAMII_LOCUS10524</name>
</gene>
<comment type="caution">
    <text evidence="1">The sequence shown here is derived from an EMBL/GenBank/DDBJ whole genome shotgun (WGS) entry which is preliminary data.</text>
</comment>
<accession>A0A9W4JVC8</accession>
<name>A0A9W4JVC8_9EURO</name>
<dbReference type="AlphaFoldDB" id="A0A9W4JVC8"/>
<organism evidence="1 2">
    <name type="scientific">Penicillium salamii</name>
    <dbReference type="NCBI Taxonomy" id="1612424"/>
    <lineage>
        <taxon>Eukaryota</taxon>
        <taxon>Fungi</taxon>
        <taxon>Dikarya</taxon>
        <taxon>Ascomycota</taxon>
        <taxon>Pezizomycotina</taxon>
        <taxon>Eurotiomycetes</taxon>
        <taxon>Eurotiomycetidae</taxon>
        <taxon>Eurotiales</taxon>
        <taxon>Aspergillaceae</taxon>
        <taxon>Penicillium</taxon>
    </lineage>
</organism>
<sequence length="318" mass="37253">MAYTIFQLPNYIIHSLKKCLPLSPSMRCPVLTRSFGRQLPFRQSSPNLSCSFFASLRKSVLFQPPLSRSFTSGSIKSQAMLDAMSPATRLLDEYLREGGYQKWGWVIYRSTYQKDEDWNCFKGVIMEAMRKSIEYHKNPDLDHSLNQSLSLTFLEDRPSFENASKDQLRTHFQRWAQRAYYAENPRAFEEFNANLATAPKYRYFIQIDENSLQSLLHDIESGPRLKGLQSCGYVNFVDGWWKSLREHYATSQDPDLKEEMDEQLAHDYQSIEGCVEENTGWTMLHRLDMSVDFYHYTSGFVEDVWPLYYQRPPGIALW</sequence>
<evidence type="ECO:0000313" key="2">
    <source>
        <dbReference type="Proteomes" id="UP001152646"/>
    </source>
</evidence>
<dbReference type="OrthoDB" id="4424523at2759"/>
<reference evidence="1" key="1">
    <citation type="submission" date="2021-07" db="EMBL/GenBank/DDBJ databases">
        <authorList>
            <person name="Branca A.L. A."/>
        </authorList>
    </citation>
    <scope>NUCLEOTIDE SEQUENCE</scope>
</reference>
<protein>
    <submittedName>
        <fullName evidence="1">Uncharacterized protein</fullName>
    </submittedName>
</protein>